<sequence>MRFLLAATALLTCAGCGSDASPPASGAGTRSAVSGQVLLGPQCPLEVVDEPCDPAPAAGATVTVSEQLPGEAYAAGPTVAEALTDASGHFRIDLAPGDYVVTADAGMSCELMDVRVVVGEDATMDVPCDTGIR</sequence>
<dbReference type="GO" id="GO:0004180">
    <property type="term" value="F:carboxypeptidase activity"/>
    <property type="evidence" value="ECO:0007669"/>
    <property type="project" value="UniProtKB-KW"/>
</dbReference>
<dbReference type="RefSeq" id="WP_091112929.1">
    <property type="nucleotide sequence ID" value="NZ_BKAF01000008.1"/>
</dbReference>
<dbReference type="AlphaFoldDB" id="A0A1I3HDL4"/>
<feature type="chain" id="PRO_5011555341" evidence="1">
    <location>
        <begin position="21"/>
        <end position="133"/>
    </location>
</feature>
<dbReference type="Gene3D" id="2.60.40.1120">
    <property type="entry name" value="Carboxypeptidase-like, regulatory domain"/>
    <property type="match status" value="1"/>
</dbReference>
<accession>A0A1I3HDL4</accession>
<dbReference type="EMBL" id="FOQG01000007">
    <property type="protein sequence ID" value="SFI33731.1"/>
    <property type="molecule type" value="Genomic_DNA"/>
</dbReference>
<keyword evidence="3" id="KW-1185">Reference proteome</keyword>
<dbReference type="GO" id="GO:0030246">
    <property type="term" value="F:carbohydrate binding"/>
    <property type="evidence" value="ECO:0007669"/>
    <property type="project" value="InterPro"/>
</dbReference>
<evidence type="ECO:0000313" key="3">
    <source>
        <dbReference type="Proteomes" id="UP000198649"/>
    </source>
</evidence>
<keyword evidence="2" id="KW-0378">Hydrolase</keyword>
<keyword evidence="1" id="KW-0732">Signal</keyword>
<evidence type="ECO:0000256" key="1">
    <source>
        <dbReference type="SAM" id="SignalP"/>
    </source>
</evidence>
<reference evidence="2 3" key="1">
    <citation type="submission" date="2016-10" db="EMBL/GenBank/DDBJ databases">
        <authorList>
            <person name="de Groot N.N."/>
        </authorList>
    </citation>
    <scope>NUCLEOTIDE SEQUENCE [LARGE SCALE GENOMIC DNA]</scope>
    <source>
        <strain evidence="2 3">CGMCC 1.11156</strain>
    </source>
</reference>
<dbReference type="InterPro" id="IPR013784">
    <property type="entry name" value="Carb-bd-like_fold"/>
</dbReference>
<name>A0A1I3HDL4_9ACTN</name>
<dbReference type="OrthoDB" id="3790512at2"/>
<keyword evidence="2" id="KW-0121">Carboxypeptidase</keyword>
<dbReference type="Pfam" id="PF13620">
    <property type="entry name" value="CarboxypepD_reg"/>
    <property type="match status" value="1"/>
</dbReference>
<dbReference type="Proteomes" id="UP000198649">
    <property type="component" value="Unassembled WGS sequence"/>
</dbReference>
<gene>
    <name evidence="2" type="ORF">SAMN05216561_107136</name>
</gene>
<proteinExistence type="predicted"/>
<dbReference type="SUPFAM" id="SSF49452">
    <property type="entry name" value="Starch-binding domain-like"/>
    <property type="match status" value="1"/>
</dbReference>
<evidence type="ECO:0000313" key="2">
    <source>
        <dbReference type="EMBL" id="SFI33731.1"/>
    </source>
</evidence>
<organism evidence="2 3">
    <name type="scientific">Nocardioides psychrotolerans</name>
    <dbReference type="NCBI Taxonomy" id="1005945"/>
    <lineage>
        <taxon>Bacteria</taxon>
        <taxon>Bacillati</taxon>
        <taxon>Actinomycetota</taxon>
        <taxon>Actinomycetes</taxon>
        <taxon>Propionibacteriales</taxon>
        <taxon>Nocardioidaceae</taxon>
        <taxon>Nocardioides</taxon>
    </lineage>
</organism>
<feature type="signal peptide" evidence="1">
    <location>
        <begin position="1"/>
        <end position="20"/>
    </location>
</feature>
<keyword evidence="2" id="KW-0645">Protease</keyword>
<protein>
    <submittedName>
        <fullName evidence="2">Carboxypeptidase regulatory-like domain-containing protein</fullName>
    </submittedName>
</protein>